<gene>
    <name evidence="2" type="ORF">JAAARDRAFT_143707</name>
</gene>
<dbReference type="OrthoDB" id="3068303at2759"/>
<dbReference type="CDD" id="cd00303">
    <property type="entry name" value="retropepsin_like"/>
    <property type="match status" value="1"/>
</dbReference>
<dbReference type="EMBL" id="KL197793">
    <property type="protein sequence ID" value="KDQ49248.1"/>
    <property type="molecule type" value="Genomic_DNA"/>
</dbReference>
<dbReference type="STRING" id="933084.A0A067P2U6"/>
<organism evidence="2 3">
    <name type="scientific">Jaapia argillacea MUCL 33604</name>
    <dbReference type="NCBI Taxonomy" id="933084"/>
    <lineage>
        <taxon>Eukaryota</taxon>
        <taxon>Fungi</taxon>
        <taxon>Dikarya</taxon>
        <taxon>Basidiomycota</taxon>
        <taxon>Agaricomycotina</taxon>
        <taxon>Agaricomycetes</taxon>
        <taxon>Agaricomycetidae</taxon>
        <taxon>Jaapiales</taxon>
        <taxon>Jaapiaceae</taxon>
        <taxon>Jaapia</taxon>
    </lineage>
</organism>
<accession>A0A067P2U6</accession>
<keyword evidence="3" id="KW-1185">Reference proteome</keyword>
<dbReference type="InParanoid" id="A0A067P2U6"/>
<name>A0A067P2U6_9AGAM</name>
<proteinExistence type="predicted"/>
<dbReference type="HOGENOM" id="CLU_070627_0_0_1"/>
<reference evidence="3" key="1">
    <citation type="journal article" date="2014" name="Proc. Natl. Acad. Sci. U.S.A.">
        <title>Extensive sampling of basidiomycete genomes demonstrates inadequacy of the white-rot/brown-rot paradigm for wood decay fungi.</title>
        <authorList>
            <person name="Riley R."/>
            <person name="Salamov A.A."/>
            <person name="Brown D.W."/>
            <person name="Nagy L.G."/>
            <person name="Floudas D."/>
            <person name="Held B.W."/>
            <person name="Levasseur A."/>
            <person name="Lombard V."/>
            <person name="Morin E."/>
            <person name="Otillar R."/>
            <person name="Lindquist E.A."/>
            <person name="Sun H."/>
            <person name="LaButti K.M."/>
            <person name="Schmutz J."/>
            <person name="Jabbour D."/>
            <person name="Luo H."/>
            <person name="Baker S.E."/>
            <person name="Pisabarro A.G."/>
            <person name="Walton J.D."/>
            <person name="Blanchette R.A."/>
            <person name="Henrissat B."/>
            <person name="Martin F."/>
            <person name="Cullen D."/>
            <person name="Hibbett D.S."/>
            <person name="Grigoriev I.V."/>
        </authorList>
    </citation>
    <scope>NUCLEOTIDE SEQUENCE [LARGE SCALE GENOMIC DNA]</scope>
    <source>
        <strain evidence="3">MUCL 33604</strain>
    </source>
</reference>
<feature type="region of interest" description="Disordered" evidence="1">
    <location>
        <begin position="31"/>
        <end position="54"/>
    </location>
</feature>
<dbReference type="Proteomes" id="UP000027265">
    <property type="component" value="Unassembled WGS sequence"/>
</dbReference>
<protein>
    <submittedName>
        <fullName evidence="2">Uncharacterized protein</fullName>
    </submittedName>
</protein>
<sequence>MEEVIDEEFLPRPSKALRGDSILEECLVDEREVESTTQSSPLWEGPPSPASPRTVRISKKRRTAPGYSAVGVSVVSMRGKVSHLDNKEIDLRLDSCADISLISLDFYESLKFTPKLRQGLKMKLYWLTEWDTVMSSYVVMLVYVPTKEGLILEMGVEAYVVPNMTVPVLLGEDFHLNYELSVSRNVEVGTVIHSFVKLKSHRPNKVRKKARKQKFGEDVWLIRAERDYHLLPHTVRNIWVEGDFGKEKEWMVEKFLLQNADKSFFAIPNTLISSMNPIIPIANPTNVPRMIRCGEVIGRMSDPSLFFDKPQDLKHLEDLLNSSAQTSLILESLQVSGSS</sequence>
<evidence type="ECO:0000256" key="1">
    <source>
        <dbReference type="SAM" id="MobiDB-lite"/>
    </source>
</evidence>
<evidence type="ECO:0000313" key="3">
    <source>
        <dbReference type="Proteomes" id="UP000027265"/>
    </source>
</evidence>
<dbReference type="AlphaFoldDB" id="A0A067P2U6"/>
<evidence type="ECO:0000313" key="2">
    <source>
        <dbReference type="EMBL" id="KDQ49248.1"/>
    </source>
</evidence>